<protein>
    <submittedName>
        <fullName evidence="1">Uncharacterized protein</fullName>
    </submittedName>
</protein>
<name>A0AAE1A435_9GAST</name>
<reference evidence="1" key="1">
    <citation type="journal article" date="2023" name="G3 (Bethesda)">
        <title>A reference genome for the long-term kleptoplast-retaining sea slug Elysia crispata morphotype clarki.</title>
        <authorList>
            <person name="Eastman K.E."/>
            <person name="Pendleton A.L."/>
            <person name="Shaikh M.A."/>
            <person name="Suttiyut T."/>
            <person name="Ogas R."/>
            <person name="Tomko P."/>
            <person name="Gavelis G."/>
            <person name="Widhalm J.R."/>
            <person name="Wisecaver J.H."/>
        </authorList>
    </citation>
    <scope>NUCLEOTIDE SEQUENCE</scope>
    <source>
        <strain evidence="1">ECLA1</strain>
    </source>
</reference>
<proteinExistence type="predicted"/>
<evidence type="ECO:0000313" key="1">
    <source>
        <dbReference type="EMBL" id="KAK3780321.1"/>
    </source>
</evidence>
<dbReference type="AlphaFoldDB" id="A0AAE1A435"/>
<dbReference type="EMBL" id="JAWDGP010002742">
    <property type="protein sequence ID" value="KAK3780321.1"/>
    <property type="molecule type" value="Genomic_DNA"/>
</dbReference>
<sequence>MRLVAPVSRALPIMLLTIAGSTELSDGHGLEVSGLKKSSVWWQRRPAVRYFDSRAGDHQS</sequence>
<dbReference type="Proteomes" id="UP001283361">
    <property type="component" value="Unassembled WGS sequence"/>
</dbReference>
<comment type="caution">
    <text evidence="1">The sequence shown here is derived from an EMBL/GenBank/DDBJ whole genome shotgun (WGS) entry which is preliminary data.</text>
</comment>
<evidence type="ECO:0000313" key="2">
    <source>
        <dbReference type="Proteomes" id="UP001283361"/>
    </source>
</evidence>
<accession>A0AAE1A435</accession>
<gene>
    <name evidence="1" type="ORF">RRG08_010762</name>
</gene>
<keyword evidence="2" id="KW-1185">Reference proteome</keyword>
<organism evidence="1 2">
    <name type="scientific">Elysia crispata</name>
    <name type="common">lettuce slug</name>
    <dbReference type="NCBI Taxonomy" id="231223"/>
    <lineage>
        <taxon>Eukaryota</taxon>
        <taxon>Metazoa</taxon>
        <taxon>Spiralia</taxon>
        <taxon>Lophotrochozoa</taxon>
        <taxon>Mollusca</taxon>
        <taxon>Gastropoda</taxon>
        <taxon>Heterobranchia</taxon>
        <taxon>Euthyneura</taxon>
        <taxon>Panpulmonata</taxon>
        <taxon>Sacoglossa</taxon>
        <taxon>Placobranchoidea</taxon>
        <taxon>Plakobranchidae</taxon>
        <taxon>Elysia</taxon>
    </lineage>
</organism>